<evidence type="ECO:0000313" key="1">
    <source>
        <dbReference type="Proteomes" id="UP000038045"/>
    </source>
</evidence>
<dbReference type="WBParaSite" id="PTRK_0000035000.1">
    <property type="protein sequence ID" value="PTRK_0000035000.1"/>
    <property type="gene ID" value="PTRK_0000035000"/>
</dbReference>
<dbReference type="Proteomes" id="UP000038045">
    <property type="component" value="Unplaced"/>
</dbReference>
<keyword evidence="1" id="KW-1185">Reference proteome</keyword>
<accession>A0A0N4Z0X1</accession>
<organism evidence="1 2">
    <name type="scientific">Parastrongyloides trichosuri</name>
    <name type="common">Possum-specific nematode worm</name>
    <dbReference type="NCBI Taxonomy" id="131310"/>
    <lineage>
        <taxon>Eukaryota</taxon>
        <taxon>Metazoa</taxon>
        <taxon>Ecdysozoa</taxon>
        <taxon>Nematoda</taxon>
        <taxon>Chromadorea</taxon>
        <taxon>Rhabditida</taxon>
        <taxon>Tylenchina</taxon>
        <taxon>Panagrolaimomorpha</taxon>
        <taxon>Strongyloidoidea</taxon>
        <taxon>Strongyloididae</taxon>
        <taxon>Parastrongyloides</taxon>
    </lineage>
</organism>
<protein>
    <submittedName>
        <fullName evidence="2">ERAP1_C domain-containing protein</fullName>
    </submittedName>
</protein>
<sequence length="380" mass="43760">MTSSNEYHLIDNFYGIFKFLSNQNDKKSEQYNVLEIEVVKRANNSDILIGRKTFKWPDLNFPSTINYDVECEVLKMESSSYVGELALVLPRNAITVGKGVRQPVKILKGFSTEPHEVSINNAFLGKLKQCLSKMTNNCWNDLCKEAKNFIASPVDLVDHFNYENEKDVINMILKKENSIEIVFKALVLGKFFSMESLEYLVDKFIENDNCTLLKSLIIEGSTTFNDITFGKLLKYVVNQKNEKTAFELFKKLLGKGFGSNMLATELEKVLSVEDAMKLFEWLINLPANNDDSELFGKMIDFSNILLDSHFHKFVWDDVSHDLLRRFYAWTQSWTYMAETYTSFKESAEVMKALSTEIENLLTYNSGYTIRKVTLQCTPLC</sequence>
<reference evidence="2" key="1">
    <citation type="submission" date="2017-02" db="UniProtKB">
        <authorList>
            <consortium name="WormBaseParasite"/>
        </authorList>
    </citation>
    <scope>IDENTIFICATION</scope>
</reference>
<dbReference type="AlphaFoldDB" id="A0A0N4Z0X1"/>
<evidence type="ECO:0000313" key="2">
    <source>
        <dbReference type="WBParaSite" id="PTRK_0000035000.1"/>
    </source>
</evidence>
<dbReference type="STRING" id="131310.A0A0N4Z0X1"/>
<dbReference type="InterPro" id="IPR057711">
    <property type="entry name" value="DUF7951"/>
</dbReference>
<proteinExistence type="predicted"/>
<dbReference type="Pfam" id="PF25824">
    <property type="entry name" value="DUF7951"/>
    <property type="match status" value="1"/>
</dbReference>
<name>A0A0N4Z0X1_PARTI</name>